<evidence type="ECO:0000313" key="2">
    <source>
        <dbReference type="Proteomes" id="UP000244978"/>
    </source>
</evidence>
<dbReference type="RefSeq" id="WP_108997842.1">
    <property type="nucleotide sequence ID" value="NZ_QEEX01000001.1"/>
</dbReference>
<dbReference type="EMBL" id="QEEX01000001">
    <property type="protein sequence ID" value="PWB98052.1"/>
    <property type="molecule type" value="Genomic_DNA"/>
</dbReference>
<dbReference type="Gene3D" id="3.40.190.10">
    <property type="entry name" value="Periplasmic binding protein-like II"/>
    <property type="match status" value="3"/>
</dbReference>
<evidence type="ECO:0000313" key="1">
    <source>
        <dbReference type="EMBL" id="PWB98052.1"/>
    </source>
</evidence>
<name>A0A2U1T2E5_9MICO</name>
<reference evidence="2" key="1">
    <citation type="submission" date="2018-04" db="EMBL/GenBank/DDBJ databases">
        <authorList>
            <person name="Liu S."/>
            <person name="Wang Z."/>
            <person name="Li J."/>
        </authorList>
    </citation>
    <scope>NUCLEOTIDE SEQUENCE [LARGE SCALE GENOMIC DNA]</scope>
    <source>
        <strain evidence="2">S1194</strain>
    </source>
</reference>
<gene>
    <name evidence="1" type="ORF">DF220_09575</name>
</gene>
<dbReference type="Proteomes" id="UP000244978">
    <property type="component" value="Unassembled WGS sequence"/>
</dbReference>
<accession>A0A2U1T2E5</accession>
<protein>
    <submittedName>
        <fullName evidence="1">4,5-dihydroxyphthalate decarboxylase</fullName>
    </submittedName>
</protein>
<comment type="caution">
    <text evidence="1">The sequence shown here is derived from an EMBL/GenBank/DDBJ whole genome shotgun (WGS) entry which is preliminary data.</text>
</comment>
<proteinExistence type="predicted"/>
<keyword evidence="2" id="KW-1185">Reference proteome</keyword>
<dbReference type="SUPFAM" id="SSF53850">
    <property type="entry name" value="Periplasmic binding protein-like II"/>
    <property type="match status" value="1"/>
</dbReference>
<sequence>MKKPILLACGDYDRTSALTTGRVQAEGLDLNVLNLPVEEIFYRTAVYGEFDVSEMSLSSYSLTLERKNEFVAIPVFPSRAFRHNGVYVNANSGIETPQDLIGKTVGVAEYQMTATVWIRGFLAEDYGVPVDSVKYRTGGLHTPGRHEKIAITPPGIDIAPIPEGKTLDAMLISGEIDALHTPRLPNSYLDRNPNVRRLWENTEEEELAYFERTGIFPIMHVVVIRRDVYEQNRWMARSLMKAFTEAKKIVTDRAEETAALSSMNPFSYLAARKVRETMGDDYWSYGLEPNRATLAAFLRYSYDQGLITKLHEPEDLFAPETLTNFVI</sequence>
<organism evidence="1 2">
    <name type="scientific">Homoserinimonas hongtaonis</name>
    <dbReference type="NCBI Taxonomy" id="2079791"/>
    <lineage>
        <taxon>Bacteria</taxon>
        <taxon>Bacillati</taxon>
        <taxon>Actinomycetota</taxon>
        <taxon>Actinomycetes</taxon>
        <taxon>Micrococcales</taxon>
        <taxon>Microbacteriaceae</taxon>
        <taxon>Homoserinimonas</taxon>
    </lineage>
</organism>
<dbReference type="AlphaFoldDB" id="A0A2U1T2E5"/>